<feature type="transmembrane region" description="Helical" evidence="1">
    <location>
        <begin position="116"/>
        <end position="145"/>
    </location>
</feature>
<feature type="transmembrane region" description="Helical" evidence="1">
    <location>
        <begin position="192"/>
        <end position="214"/>
    </location>
</feature>
<reference evidence="2 3" key="1">
    <citation type="submission" date="2017-04" db="EMBL/GenBank/DDBJ databases">
        <title>Genome Sequence of the Model Brown-Rot Fungus Postia placenta SB12.</title>
        <authorList>
            <consortium name="DOE Joint Genome Institute"/>
            <person name="Gaskell J."/>
            <person name="Kersten P."/>
            <person name="Larrondo L.F."/>
            <person name="Canessa P."/>
            <person name="Martinez D."/>
            <person name="Hibbett D."/>
            <person name="Schmoll M."/>
            <person name="Kubicek C.P."/>
            <person name="Martinez A.T."/>
            <person name="Yadav J."/>
            <person name="Master E."/>
            <person name="Magnuson J.K."/>
            <person name="James T."/>
            <person name="Yaver D."/>
            <person name="Berka R."/>
            <person name="Labutti K."/>
            <person name="Lipzen A."/>
            <person name="Aerts A."/>
            <person name="Barry K."/>
            <person name="Henrissat B."/>
            <person name="Blanchette R."/>
            <person name="Grigoriev I."/>
            <person name="Cullen D."/>
        </authorList>
    </citation>
    <scope>NUCLEOTIDE SEQUENCE [LARGE SCALE GENOMIC DNA]</scope>
    <source>
        <strain evidence="2 3">MAD-698-R-SB12</strain>
    </source>
</reference>
<name>A0A1X6MN25_9APHY</name>
<dbReference type="AlphaFoldDB" id="A0A1X6MN25"/>
<dbReference type="RefSeq" id="XP_024334386.1">
    <property type="nucleotide sequence ID" value="XM_024487060.1"/>
</dbReference>
<dbReference type="OrthoDB" id="10311653at2759"/>
<keyword evidence="1" id="KW-1133">Transmembrane helix</keyword>
<proteinExistence type="predicted"/>
<sequence length="251" mass="26586">MDGATLVSLSLDDIEAYESASKPSIKQSLARKRSISSISSFSSSDSTDPLLPEPVTSSIGAETLNARTKGIVRRIASYIRPQPVVSSTDGKTMYAKTKATLKRLTSYIRLPDEDDAYFLLFCAIFPCGIGILLSMFSAFFGAGFLSGHEPYRSADGGLWAAGAAGGAVLGLVSGILLFIVGVRMEIPRRFEWLVIGALAALVGIFGQALGVIMLPAGESGGLDVRHALIASVTGFPVAGPWVLSLFYQRDD</sequence>
<protein>
    <submittedName>
        <fullName evidence="2">Uncharacterized protein</fullName>
    </submittedName>
</protein>
<evidence type="ECO:0000313" key="2">
    <source>
        <dbReference type="EMBL" id="OSX57592.1"/>
    </source>
</evidence>
<dbReference type="EMBL" id="KZ110607">
    <property type="protein sequence ID" value="OSX57592.1"/>
    <property type="molecule type" value="Genomic_DNA"/>
</dbReference>
<keyword evidence="1" id="KW-0472">Membrane</keyword>
<evidence type="ECO:0000313" key="3">
    <source>
        <dbReference type="Proteomes" id="UP000194127"/>
    </source>
</evidence>
<feature type="transmembrane region" description="Helical" evidence="1">
    <location>
        <begin position="157"/>
        <end position="180"/>
    </location>
</feature>
<dbReference type="Proteomes" id="UP000194127">
    <property type="component" value="Unassembled WGS sequence"/>
</dbReference>
<dbReference type="GeneID" id="36332009"/>
<keyword evidence="1" id="KW-0812">Transmembrane</keyword>
<keyword evidence="3" id="KW-1185">Reference proteome</keyword>
<feature type="transmembrane region" description="Helical" evidence="1">
    <location>
        <begin position="226"/>
        <end position="247"/>
    </location>
</feature>
<accession>A0A1X6MN25</accession>
<gene>
    <name evidence="2" type="ORF">POSPLADRAFT_1156316</name>
</gene>
<organism evidence="2 3">
    <name type="scientific">Postia placenta MAD-698-R-SB12</name>
    <dbReference type="NCBI Taxonomy" id="670580"/>
    <lineage>
        <taxon>Eukaryota</taxon>
        <taxon>Fungi</taxon>
        <taxon>Dikarya</taxon>
        <taxon>Basidiomycota</taxon>
        <taxon>Agaricomycotina</taxon>
        <taxon>Agaricomycetes</taxon>
        <taxon>Polyporales</taxon>
        <taxon>Adustoporiaceae</taxon>
        <taxon>Rhodonia</taxon>
    </lineage>
</organism>
<evidence type="ECO:0000256" key="1">
    <source>
        <dbReference type="SAM" id="Phobius"/>
    </source>
</evidence>